<accession>A0AAV3XCP4</accession>
<keyword evidence="2 5" id="KW-0812">Transmembrane</keyword>
<keyword evidence="8" id="KW-1185">Reference proteome</keyword>
<dbReference type="Proteomes" id="UP001050975">
    <property type="component" value="Unassembled WGS sequence"/>
</dbReference>
<dbReference type="EMBL" id="BLAY01000060">
    <property type="protein sequence ID" value="GET39186.1"/>
    <property type="molecule type" value="Genomic_DNA"/>
</dbReference>
<dbReference type="PANTHER" id="PTHR38480:SF1">
    <property type="entry name" value="SLR0254 PROTEIN"/>
    <property type="match status" value="1"/>
</dbReference>
<dbReference type="InterPro" id="IPR010432">
    <property type="entry name" value="RDD"/>
</dbReference>
<reference evidence="7" key="1">
    <citation type="submission" date="2019-10" db="EMBL/GenBank/DDBJ databases">
        <title>Draft genome sequece of Microseira wollei NIES-4236.</title>
        <authorList>
            <person name="Yamaguchi H."/>
            <person name="Suzuki S."/>
            <person name="Kawachi M."/>
        </authorList>
    </citation>
    <scope>NUCLEOTIDE SEQUENCE</scope>
    <source>
        <strain evidence="7">NIES-4236</strain>
    </source>
</reference>
<evidence type="ECO:0000313" key="8">
    <source>
        <dbReference type="Proteomes" id="UP001050975"/>
    </source>
</evidence>
<protein>
    <submittedName>
        <fullName evidence="7">RDD domain-containing protein</fullName>
    </submittedName>
</protein>
<evidence type="ECO:0000256" key="4">
    <source>
        <dbReference type="ARBA" id="ARBA00023136"/>
    </source>
</evidence>
<dbReference type="RefSeq" id="WP_226584261.1">
    <property type="nucleotide sequence ID" value="NZ_BLAY01000060.1"/>
</dbReference>
<feature type="transmembrane region" description="Helical" evidence="5">
    <location>
        <begin position="66"/>
        <end position="88"/>
    </location>
</feature>
<evidence type="ECO:0000256" key="2">
    <source>
        <dbReference type="ARBA" id="ARBA00022692"/>
    </source>
</evidence>
<keyword evidence="4 5" id="KW-0472">Membrane</keyword>
<evidence type="ECO:0000256" key="3">
    <source>
        <dbReference type="ARBA" id="ARBA00022989"/>
    </source>
</evidence>
<dbReference type="Pfam" id="PF06271">
    <property type="entry name" value="RDD"/>
    <property type="match status" value="1"/>
</dbReference>
<keyword evidence="3 5" id="KW-1133">Transmembrane helix</keyword>
<feature type="transmembrane region" description="Helical" evidence="5">
    <location>
        <begin position="35"/>
        <end position="54"/>
    </location>
</feature>
<evidence type="ECO:0000313" key="7">
    <source>
        <dbReference type="EMBL" id="GET39186.1"/>
    </source>
</evidence>
<dbReference type="GO" id="GO:0016020">
    <property type="term" value="C:membrane"/>
    <property type="evidence" value="ECO:0007669"/>
    <property type="project" value="UniProtKB-SubCell"/>
</dbReference>
<sequence length="258" mass="29375">MRFFNRVTLQTPESVELEFTLAGIGNRALALLLDYIALGLSILLFWIAWGIFTVGIADAFPNQPKILLWLFAIAILINFFIYVGYFVFFEVMWQGQTPGKRWAKIRVIRDDGRRIGIQQATLRALLRPVDDLLFIGAFLIFLNRREKRLGDLVAGTIVVQEEFQVAPANFPISESAQQLAQKLPEMTNLSQLLPDDFATIREYLRRRNAMLPTAKSELSLELTRQVRSIIDSPPLPSGVTPDVFLEAVYLAYQQRSLN</sequence>
<dbReference type="AlphaFoldDB" id="A0AAV3XCP4"/>
<dbReference type="PANTHER" id="PTHR38480">
    <property type="entry name" value="SLR0254 PROTEIN"/>
    <property type="match status" value="1"/>
</dbReference>
<comment type="caution">
    <text evidence="7">The sequence shown here is derived from an EMBL/GenBank/DDBJ whole genome shotgun (WGS) entry which is preliminary data.</text>
</comment>
<proteinExistence type="predicted"/>
<feature type="domain" description="RDD" evidence="6">
    <location>
        <begin position="21"/>
        <end position="155"/>
    </location>
</feature>
<organism evidence="7 8">
    <name type="scientific">Microseira wollei NIES-4236</name>
    <dbReference type="NCBI Taxonomy" id="2530354"/>
    <lineage>
        <taxon>Bacteria</taxon>
        <taxon>Bacillati</taxon>
        <taxon>Cyanobacteriota</taxon>
        <taxon>Cyanophyceae</taxon>
        <taxon>Oscillatoriophycideae</taxon>
        <taxon>Aerosakkonematales</taxon>
        <taxon>Aerosakkonemataceae</taxon>
        <taxon>Microseira</taxon>
    </lineage>
</organism>
<evidence type="ECO:0000259" key="6">
    <source>
        <dbReference type="Pfam" id="PF06271"/>
    </source>
</evidence>
<comment type="subcellular location">
    <subcellularLocation>
        <location evidence="1">Membrane</location>
        <topology evidence="1">Multi-pass membrane protein</topology>
    </subcellularLocation>
</comment>
<name>A0AAV3XCP4_9CYAN</name>
<evidence type="ECO:0000256" key="1">
    <source>
        <dbReference type="ARBA" id="ARBA00004141"/>
    </source>
</evidence>
<gene>
    <name evidence="7" type="ORF">MiSe_39500</name>
</gene>
<evidence type="ECO:0000256" key="5">
    <source>
        <dbReference type="SAM" id="Phobius"/>
    </source>
</evidence>